<reference evidence="1 2" key="1">
    <citation type="journal article" date="2022" name="Hortic Res">
        <title>A haplotype resolved chromosomal level avocado genome allows analysis of novel avocado genes.</title>
        <authorList>
            <person name="Nath O."/>
            <person name="Fletcher S.J."/>
            <person name="Hayward A."/>
            <person name="Shaw L.M."/>
            <person name="Masouleh A.K."/>
            <person name="Furtado A."/>
            <person name="Henry R.J."/>
            <person name="Mitter N."/>
        </authorList>
    </citation>
    <scope>NUCLEOTIDE SEQUENCE [LARGE SCALE GENOMIC DNA]</scope>
    <source>
        <strain evidence="2">cv. Hass</strain>
    </source>
</reference>
<accession>A0ACC2K8W6</accession>
<evidence type="ECO:0000313" key="2">
    <source>
        <dbReference type="Proteomes" id="UP001234297"/>
    </source>
</evidence>
<gene>
    <name evidence="1" type="ORF">MRB53_013740</name>
</gene>
<dbReference type="EMBL" id="CM056812">
    <property type="protein sequence ID" value="KAJ8617554.1"/>
    <property type="molecule type" value="Genomic_DNA"/>
</dbReference>
<dbReference type="Proteomes" id="UP001234297">
    <property type="component" value="Chromosome 4"/>
</dbReference>
<proteinExistence type="predicted"/>
<organism evidence="1 2">
    <name type="scientific">Persea americana</name>
    <name type="common">Avocado</name>
    <dbReference type="NCBI Taxonomy" id="3435"/>
    <lineage>
        <taxon>Eukaryota</taxon>
        <taxon>Viridiplantae</taxon>
        <taxon>Streptophyta</taxon>
        <taxon>Embryophyta</taxon>
        <taxon>Tracheophyta</taxon>
        <taxon>Spermatophyta</taxon>
        <taxon>Magnoliopsida</taxon>
        <taxon>Magnoliidae</taxon>
        <taxon>Laurales</taxon>
        <taxon>Lauraceae</taxon>
        <taxon>Persea</taxon>
    </lineage>
</organism>
<evidence type="ECO:0000313" key="1">
    <source>
        <dbReference type="EMBL" id="KAJ8617554.1"/>
    </source>
</evidence>
<name>A0ACC2K8W6_PERAE</name>
<protein>
    <submittedName>
        <fullName evidence="1">Uncharacterized protein</fullName>
    </submittedName>
</protein>
<sequence>MGTEGTLVAFSGNDVEVVVEPFFPFSVLFFSSLLFWFCSKGTALAPSSQRWCSGDSESTESWILCLQAKLSSLFFSTQSKSGSWCSLTFHSL</sequence>
<comment type="caution">
    <text evidence="1">The sequence shown here is derived from an EMBL/GenBank/DDBJ whole genome shotgun (WGS) entry which is preliminary data.</text>
</comment>
<keyword evidence="2" id="KW-1185">Reference proteome</keyword>